<gene>
    <name evidence="10" type="ORF">F4694_005946</name>
</gene>
<evidence type="ECO:0000256" key="9">
    <source>
        <dbReference type="RuleBase" id="RU362122"/>
    </source>
</evidence>
<dbReference type="GO" id="GO:0015818">
    <property type="term" value="P:isoleucine transport"/>
    <property type="evidence" value="ECO:0007669"/>
    <property type="project" value="TreeGrafter"/>
</dbReference>
<dbReference type="GO" id="GO:0015190">
    <property type="term" value="F:L-leucine transmembrane transporter activity"/>
    <property type="evidence" value="ECO:0007669"/>
    <property type="project" value="TreeGrafter"/>
</dbReference>
<keyword evidence="6 9" id="KW-0029">Amino-acid transport</keyword>
<feature type="transmembrane region" description="Helical" evidence="9">
    <location>
        <begin position="41"/>
        <end position="64"/>
    </location>
</feature>
<feature type="transmembrane region" description="Helical" evidence="9">
    <location>
        <begin position="339"/>
        <end position="359"/>
    </location>
</feature>
<dbReference type="GO" id="GO:0005304">
    <property type="term" value="F:L-valine transmembrane transporter activity"/>
    <property type="evidence" value="ECO:0007669"/>
    <property type="project" value="TreeGrafter"/>
</dbReference>
<protein>
    <recommendedName>
        <fullName evidence="9">Branched-chain amino acid transport system carrier protein</fullName>
    </recommendedName>
</protein>
<name>A0A852TL87_9BACI</name>
<feature type="transmembrane region" description="Helical" evidence="9">
    <location>
        <begin position="314"/>
        <end position="333"/>
    </location>
</feature>
<evidence type="ECO:0000256" key="4">
    <source>
        <dbReference type="ARBA" id="ARBA00022475"/>
    </source>
</evidence>
<feature type="transmembrane region" description="Helical" evidence="9">
    <location>
        <begin position="275"/>
        <end position="302"/>
    </location>
</feature>
<dbReference type="PANTHER" id="PTHR30588">
    <property type="entry name" value="BRANCHED-CHAIN AMINO ACID TRANSPORT SYSTEM 2 CARRIER PROTEIN"/>
    <property type="match status" value="1"/>
</dbReference>
<feature type="transmembrane region" description="Helical" evidence="9">
    <location>
        <begin position="371"/>
        <end position="392"/>
    </location>
</feature>
<comment type="caution">
    <text evidence="10">The sequence shown here is derived from an EMBL/GenBank/DDBJ whole genome shotgun (WGS) entry which is preliminary data.</text>
</comment>
<evidence type="ECO:0000256" key="3">
    <source>
        <dbReference type="ARBA" id="ARBA00022448"/>
    </source>
</evidence>
<evidence type="ECO:0000256" key="6">
    <source>
        <dbReference type="ARBA" id="ARBA00022970"/>
    </source>
</evidence>
<dbReference type="AlphaFoldDB" id="A0A852TL87"/>
<feature type="transmembrane region" description="Helical" evidence="9">
    <location>
        <begin position="119"/>
        <end position="139"/>
    </location>
</feature>
<keyword evidence="7 9" id="KW-1133">Transmembrane helix</keyword>
<reference evidence="11" key="2">
    <citation type="submission" date="2020-08" db="EMBL/GenBank/DDBJ databases">
        <title>The Agave Microbiome: Exploring the role of microbial communities in plant adaptations to desert environments.</title>
        <authorList>
            <person name="Partida-Martinez L.P."/>
        </authorList>
    </citation>
    <scope>NUCLEOTIDE SEQUENCE [LARGE SCALE GENOMIC DNA]</scope>
    <source>
        <strain evidence="11">AT2.8</strain>
    </source>
</reference>
<evidence type="ECO:0000313" key="11">
    <source>
        <dbReference type="Proteomes" id="UP000548423"/>
    </source>
</evidence>
<organism evidence="10 11">
    <name type="scientific">Neobacillus niacini</name>
    <dbReference type="NCBI Taxonomy" id="86668"/>
    <lineage>
        <taxon>Bacteria</taxon>
        <taxon>Bacillati</taxon>
        <taxon>Bacillota</taxon>
        <taxon>Bacilli</taxon>
        <taxon>Bacillales</taxon>
        <taxon>Bacillaceae</taxon>
        <taxon>Neobacillus</taxon>
    </lineage>
</organism>
<feature type="transmembrane region" description="Helical" evidence="9">
    <location>
        <begin position="232"/>
        <end position="255"/>
    </location>
</feature>
<keyword evidence="3 9" id="KW-0813">Transport</keyword>
<comment type="function">
    <text evidence="9">Component of the transport system for branched-chain amino acids.</text>
</comment>
<dbReference type="PANTHER" id="PTHR30588:SF8">
    <property type="entry name" value="BRANCHED-CHAIN AMINO ACID PERMEASE BRAB"/>
    <property type="match status" value="1"/>
</dbReference>
<keyword evidence="4" id="KW-1003">Cell membrane</keyword>
<proteinExistence type="inferred from homology"/>
<feature type="transmembrane region" description="Helical" evidence="9">
    <location>
        <begin position="151"/>
        <end position="169"/>
    </location>
</feature>
<dbReference type="GO" id="GO:0015820">
    <property type="term" value="P:L-leucine transport"/>
    <property type="evidence" value="ECO:0007669"/>
    <property type="project" value="TreeGrafter"/>
</dbReference>
<evidence type="ECO:0000313" key="10">
    <source>
        <dbReference type="EMBL" id="NYE09089.1"/>
    </source>
</evidence>
<reference evidence="11" key="1">
    <citation type="submission" date="2020-07" db="EMBL/GenBank/DDBJ databases">
        <authorList>
            <person name="Partida-Martinez L."/>
            <person name="Huntemann M."/>
            <person name="Clum A."/>
            <person name="Wang J."/>
            <person name="Palaniappan K."/>
            <person name="Ritter S."/>
            <person name="Chen I.-M."/>
            <person name="Stamatis D."/>
            <person name="Reddy T."/>
            <person name="O'Malley R."/>
            <person name="Daum C."/>
            <person name="Shapiro N."/>
            <person name="Ivanova N."/>
            <person name="Kyrpides N."/>
            <person name="Woyke T."/>
        </authorList>
    </citation>
    <scope>NUCLEOTIDE SEQUENCE [LARGE SCALE GENOMIC DNA]</scope>
    <source>
        <strain evidence="11">AT2.8</strain>
    </source>
</reference>
<evidence type="ECO:0000256" key="8">
    <source>
        <dbReference type="ARBA" id="ARBA00023136"/>
    </source>
</evidence>
<accession>A0A852TL87</accession>
<evidence type="ECO:0000256" key="5">
    <source>
        <dbReference type="ARBA" id="ARBA00022692"/>
    </source>
</evidence>
<dbReference type="InterPro" id="IPR004685">
    <property type="entry name" value="Brnchd-chn_aa_trnsp_Livcs"/>
</dbReference>
<evidence type="ECO:0000256" key="1">
    <source>
        <dbReference type="ARBA" id="ARBA00004651"/>
    </source>
</evidence>
<dbReference type="Proteomes" id="UP000548423">
    <property type="component" value="Unassembled WGS sequence"/>
</dbReference>
<sequence>MERKLPLKEIIALGFFMFALFLGAGNIIFPPLLGQQAGESLLTATIGFLATGVGLPLLAVFTIARSGGDLNDLSNRVHPAFAKVFPVIIYLTIGPLFGIPRTGTVTYEIGVAPFLPNESSMGLFISTLVFFLITYWLALNPAKLVDRVGKILTPLLLLLIVVISIRGFASPIGSIGEAVGKYRDGAFFGGFVEGYLTMDAIAALVFGVVVINRVQEMGIKSAAVIRSYTIKAGIIAGMGLSFVYISLSFIGATSVEGVGMQENGGDILSSVTSLLFGPFGSIILALVITGACLTTSVGLVAACGEYLSQRFPRLSYPVVVTILCLFSFTISNLGLSQLIYFSIPLLITIYPIAIVLILLSLLHSYLPVSRAVYIGATIGAGIISLYDGLSTAGIEIASISTAFSFIPLYTNGLGWLLPSIAGGLIGLLFQYTKLFNLAASSK</sequence>
<dbReference type="GO" id="GO:0005886">
    <property type="term" value="C:plasma membrane"/>
    <property type="evidence" value="ECO:0007669"/>
    <property type="project" value="UniProtKB-SubCell"/>
</dbReference>
<feature type="transmembrane region" description="Helical" evidence="9">
    <location>
        <begin position="12"/>
        <end position="29"/>
    </location>
</feature>
<feature type="transmembrane region" description="Helical" evidence="9">
    <location>
        <begin position="80"/>
        <end position="99"/>
    </location>
</feature>
<evidence type="ECO:0000256" key="7">
    <source>
        <dbReference type="ARBA" id="ARBA00022989"/>
    </source>
</evidence>
<feature type="transmembrane region" description="Helical" evidence="9">
    <location>
        <begin position="189"/>
        <end position="211"/>
    </location>
</feature>
<dbReference type="GO" id="GO:0015188">
    <property type="term" value="F:L-isoleucine transmembrane transporter activity"/>
    <property type="evidence" value="ECO:0007669"/>
    <property type="project" value="TreeGrafter"/>
</dbReference>
<keyword evidence="5 9" id="KW-0812">Transmembrane</keyword>
<dbReference type="NCBIfam" id="TIGR00796">
    <property type="entry name" value="livcs"/>
    <property type="match status" value="1"/>
</dbReference>
<dbReference type="EMBL" id="JACCBX010000018">
    <property type="protein sequence ID" value="NYE09089.1"/>
    <property type="molecule type" value="Genomic_DNA"/>
</dbReference>
<dbReference type="Pfam" id="PF05525">
    <property type="entry name" value="Branch_AA_trans"/>
    <property type="match status" value="1"/>
</dbReference>
<comment type="similarity">
    <text evidence="2 9">Belongs to the branched chain amino acid transporter family.</text>
</comment>
<evidence type="ECO:0000256" key="2">
    <source>
        <dbReference type="ARBA" id="ARBA00008540"/>
    </source>
</evidence>
<feature type="transmembrane region" description="Helical" evidence="9">
    <location>
        <begin position="412"/>
        <end position="432"/>
    </location>
</feature>
<keyword evidence="8 9" id="KW-0472">Membrane</keyword>
<comment type="subcellular location">
    <subcellularLocation>
        <location evidence="1 9">Cell membrane</location>
        <topology evidence="1 9">Multi-pass membrane protein</topology>
    </subcellularLocation>
</comment>